<feature type="compositionally biased region" description="Basic and acidic residues" evidence="1">
    <location>
        <begin position="41"/>
        <end position="51"/>
    </location>
</feature>
<comment type="caution">
    <text evidence="2">The sequence shown here is derived from an EMBL/GenBank/DDBJ whole genome shotgun (WGS) entry which is preliminary data.</text>
</comment>
<dbReference type="Proteomes" id="UP001140562">
    <property type="component" value="Unassembled WGS sequence"/>
</dbReference>
<sequence length="153" mass="16665">MHPPSPSLSARSIGPQSQSPSSLSQSPGKISLPSTPSFEDAASKASRETISTRRSRRTLAELNVKLANSDVKSREEELRHDDRRQAGVAQTDADPIGRHSSVPRDTGYVEAMRLWYEEKENKASDTRQRERTAARGAGTASSALASVNANHRL</sequence>
<gene>
    <name evidence="2" type="ORF">N0V87_010366</name>
</gene>
<protein>
    <submittedName>
        <fullName evidence="2">Uncharacterized protein</fullName>
    </submittedName>
</protein>
<feature type="compositionally biased region" description="Low complexity" evidence="1">
    <location>
        <begin position="134"/>
        <end position="143"/>
    </location>
</feature>
<feature type="compositionally biased region" description="Polar residues" evidence="1">
    <location>
        <begin position="144"/>
        <end position="153"/>
    </location>
</feature>
<organism evidence="2 3">
    <name type="scientific">Didymella glomerata</name>
    <dbReference type="NCBI Taxonomy" id="749621"/>
    <lineage>
        <taxon>Eukaryota</taxon>
        <taxon>Fungi</taxon>
        <taxon>Dikarya</taxon>
        <taxon>Ascomycota</taxon>
        <taxon>Pezizomycotina</taxon>
        <taxon>Dothideomycetes</taxon>
        <taxon>Pleosporomycetidae</taxon>
        <taxon>Pleosporales</taxon>
        <taxon>Pleosporineae</taxon>
        <taxon>Didymellaceae</taxon>
        <taxon>Didymella</taxon>
    </lineage>
</organism>
<proteinExistence type="predicted"/>
<evidence type="ECO:0000313" key="2">
    <source>
        <dbReference type="EMBL" id="KAJ4330030.1"/>
    </source>
</evidence>
<evidence type="ECO:0000256" key="1">
    <source>
        <dbReference type="SAM" id="MobiDB-lite"/>
    </source>
</evidence>
<dbReference type="AlphaFoldDB" id="A0A9W9BUS3"/>
<reference evidence="2" key="1">
    <citation type="submission" date="2022-10" db="EMBL/GenBank/DDBJ databases">
        <title>Tapping the CABI collections for fungal endophytes: first genome assemblies for Collariella, Neodidymelliopsis, Ascochyta clinopodiicola, Didymella pomorum, Didymosphaeria variabile, Neocosmospora piperis and Neocucurbitaria cava.</title>
        <authorList>
            <person name="Hill R."/>
        </authorList>
    </citation>
    <scope>NUCLEOTIDE SEQUENCE</scope>
    <source>
        <strain evidence="2">IMI 360193</strain>
    </source>
</reference>
<feature type="compositionally biased region" description="Basic and acidic residues" evidence="1">
    <location>
        <begin position="115"/>
        <end position="133"/>
    </location>
</feature>
<name>A0A9W9BUS3_9PLEO</name>
<accession>A0A9W9BUS3</accession>
<feature type="compositionally biased region" description="Basic and acidic residues" evidence="1">
    <location>
        <begin position="71"/>
        <end position="85"/>
    </location>
</feature>
<dbReference type="OrthoDB" id="3795558at2759"/>
<feature type="region of interest" description="Disordered" evidence="1">
    <location>
        <begin position="1"/>
        <end position="153"/>
    </location>
</feature>
<evidence type="ECO:0000313" key="3">
    <source>
        <dbReference type="Proteomes" id="UP001140562"/>
    </source>
</evidence>
<dbReference type="EMBL" id="JAPEUV010000236">
    <property type="protein sequence ID" value="KAJ4330030.1"/>
    <property type="molecule type" value="Genomic_DNA"/>
</dbReference>
<feature type="compositionally biased region" description="Low complexity" evidence="1">
    <location>
        <begin position="12"/>
        <end position="32"/>
    </location>
</feature>
<keyword evidence="3" id="KW-1185">Reference proteome</keyword>